<reference evidence="1" key="1">
    <citation type="submission" date="2023-11" db="EMBL/GenBank/DDBJ databases">
        <authorList>
            <person name="Poullet M."/>
        </authorList>
    </citation>
    <scope>NUCLEOTIDE SEQUENCE</scope>
    <source>
        <strain evidence="1">E1834</strain>
    </source>
</reference>
<sequence>MEKWKTALDKSIPLFLHGLEDDSEDFAVLLKKPGDSSSRYILKLPNFPKTIEEMVIVRFWLEQLFNCAFEYAKFENIMFNPEMISLLFDDDKTILKQFHIQTASMDTSNVTIENFLKFGLNRLAICHKFSLSFNKGDLLEQHTDILFNLIINEGNKLPRVSLPICDDSLRLYNLVIEYVTTSQDCSKMVPVIALLYDSLENFKLPERAENVENNTLMYGLKTTKYEISNIYDPKVKFLFENNEDFEFTYVFIINMDKCLDFDKEMFNFYD</sequence>
<name>A0ACB0YKI8_MELEN</name>
<dbReference type="EMBL" id="CAVMJV010000014">
    <property type="protein sequence ID" value="CAK5050250.1"/>
    <property type="molecule type" value="Genomic_DNA"/>
</dbReference>
<keyword evidence="2" id="KW-1185">Reference proteome</keyword>
<evidence type="ECO:0000313" key="2">
    <source>
        <dbReference type="Proteomes" id="UP001497535"/>
    </source>
</evidence>
<protein>
    <submittedName>
        <fullName evidence="1">Uncharacterized protein</fullName>
    </submittedName>
</protein>
<evidence type="ECO:0000313" key="1">
    <source>
        <dbReference type="EMBL" id="CAK5050250.1"/>
    </source>
</evidence>
<organism evidence="1 2">
    <name type="scientific">Meloidogyne enterolobii</name>
    <name type="common">Root-knot nematode worm</name>
    <name type="synonym">Meloidogyne mayaguensis</name>
    <dbReference type="NCBI Taxonomy" id="390850"/>
    <lineage>
        <taxon>Eukaryota</taxon>
        <taxon>Metazoa</taxon>
        <taxon>Ecdysozoa</taxon>
        <taxon>Nematoda</taxon>
        <taxon>Chromadorea</taxon>
        <taxon>Rhabditida</taxon>
        <taxon>Tylenchina</taxon>
        <taxon>Tylenchomorpha</taxon>
        <taxon>Tylenchoidea</taxon>
        <taxon>Meloidogynidae</taxon>
        <taxon>Meloidogyninae</taxon>
        <taxon>Meloidogyne</taxon>
    </lineage>
</organism>
<proteinExistence type="predicted"/>
<dbReference type="Proteomes" id="UP001497535">
    <property type="component" value="Unassembled WGS sequence"/>
</dbReference>
<accession>A0ACB0YKI8</accession>
<comment type="caution">
    <text evidence="1">The sequence shown here is derived from an EMBL/GenBank/DDBJ whole genome shotgun (WGS) entry which is preliminary data.</text>
</comment>
<gene>
    <name evidence="1" type="ORF">MENTE1834_LOCUS13253</name>
</gene>